<evidence type="ECO:0000313" key="3">
    <source>
        <dbReference type="Proteomes" id="UP000593561"/>
    </source>
</evidence>
<dbReference type="Proteomes" id="UP000593561">
    <property type="component" value="Unassembled WGS sequence"/>
</dbReference>
<evidence type="ECO:0000256" key="1">
    <source>
        <dbReference type="SAM" id="MobiDB-lite"/>
    </source>
</evidence>
<feature type="region of interest" description="Disordered" evidence="1">
    <location>
        <begin position="1"/>
        <end position="22"/>
    </location>
</feature>
<sequence length="22" mass="2288">MVGSAFSMDTVRGSDNLGSNSR</sequence>
<name>A0A7J8RY15_GOSDV</name>
<organism evidence="2 3">
    <name type="scientific">Gossypium davidsonii</name>
    <name type="common">Davidson's cotton</name>
    <name type="synonym">Gossypium klotzschianum subsp. davidsonii</name>
    <dbReference type="NCBI Taxonomy" id="34287"/>
    <lineage>
        <taxon>Eukaryota</taxon>
        <taxon>Viridiplantae</taxon>
        <taxon>Streptophyta</taxon>
        <taxon>Embryophyta</taxon>
        <taxon>Tracheophyta</taxon>
        <taxon>Spermatophyta</taxon>
        <taxon>Magnoliopsida</taxon>
        <taxon>eudicotyledons</taxon>
        <taxon>Gunneridae</taxon>
        <taxon>Pentapetalae</taxon>
        <taxon>rosids</taxon>
        <taxon>malvids</taxon>
        <taxon>Malvales</taxon>
        <taxon>Malvaceae</taxon>
        <taxon>Malvoideae</taxon>
        <taxon>Gossypium</taxon>
    </lineage>
</organism>
<dbReference type="AlphaFoldDB" id="A0A7J8RY15"/>
<accession>A0A7J8RY15</accession>
<gene>
    <name evidence="2" type="ORF">Godav_028030</name>
</gene>
<dbReference type="EMBL" id="JABFAC010000007">
    <property type="protein sequence ID" value="MBA0618731.1"/>
    <property type="molecule type" value="Genomic_DNA"/>
</dbReference>
<reference evidence="2 3" key="1">
    <citation type="journal article" date="2019" name="Genome Biol. Evol.">
        <title>Insights into the evolution of the New World diploid cottons (Gossypium, subgenus Houzingenia) based on genome sequencing.</title>
        <authorList>
            <person name="Grover C.E."/>
            <person name="Arick M.A. 2nd"/>
            <person name="Thrash A."/>
            <person name="Conover J.L."/>
            <person name="Sanders W.S."/>
            <person name="Peterson D.G."/>
            <person name="Frelichowski J.E."/>
            <person name="Scheffler J.A."/>
            <person name="Scheffler B.E."/>
            <person name="Wendel J.F."/>
        </authorList>
    </citation>
    <scope>NUCLEOTIDE SEQUENCE [LARGE SCALE GENOMIC DNA]</scope>
    <source>
        <strain evidence="2">27</strain>
        <tissue evidence="2">Leaf</tissue>
    </source>
</reference>
<keyword evidence="3" id="KW-1185">Reference proteome</keyword>
<comment type="caution">
    <text evidence="2">The sequence shown here is derived from an EMBL/GenBank/DDBJ whole genome shotgun (WGS) entry which is preliminary data.</text>
</comment>
<proteinExistence type="predicted"/>
<evidence type="ECO:0000313" key="2">
    <source>
        <dbReference type="EMBL" id="MBA0618731.1"/>
    </source>
</evidence>
<protein>
    <submittedName>
        <fullName evidence="2">Uncharacterized protein</fullName>
    </submittedName>
</protein>